<dbReference type="InterPro" id="IPR054491">
    <property type="entry name" value="MGH1-like_GH"/>
</dbReference>
<dbReference type="GO" id="GO:0004573">
    <property type="term" value="F:Glc3Man9GlcNAc2 oligosaccharide glucosidase activity"/>
    <property type="evidence" value="ECO:0007669"/>
    <property type="project" value="InterPro"/>
</dbReference>
<comment type="caution">
    <text evidence="2">The sequence shown here is derived from an EMBL/GenBank/DDBJ whole genome shotgun (WGS) entry which is preliminary data.</text>
</comment>
<dbReference type="EMBL" id="JAESVB010000001">
    <property type="protein sequence ID" value="MCB8873735.1"/>
    <property type="molecule type" value="Genomic_DNA"/>
</dbReference>
<dbReference type="GO" id="GO:0009311">
    <property type="term" value="P:oligosaccharide metabolic process"/>
    <property type="evidence" value="ECO:0007669"/>
    <property type="project" value="InterPro"/>
</dbReference>
<reference evidence="2" key="1">
    <citation type="journal article" date="2021" name="Microorganisms">
        <title>Acidisoma silvae sp. nov. and Acidisomacellulosilytica sp. nov., Two Acidophilic Bacteria Isolated from Decaying Wood, Hydrolyzing Cellulose and Producing Poly-3-hydroxybutyrate.</title>
        <authorList>
            <person name="Mieszkin S."/>
            <person name="Pouder E."/>
            <person name="Uroz S."/>
            <person name="Simon-Colin C."/>
            <person name="Alain K."/>
        </authorList>
    </citation>
    <scope>NUCLEOTIDE SEQUENCE</scope>
    <source>
        <strain evidence="2">HW T2.11</strain>
    </source>
</reference>
<protein>
    <submittedName>
        <fullName evidence="2">Glucosidase</fullName>
    </submittedName>
</protein>
<dbReference type="PANTHER" id="PTHR10412">
    <property type="entry name" value="MANNOSYL-OLIGOSACCHARIDE GLUCOSIDASE"/>
    <property type="match status" value="1"/>
</dbReference>
<dbReference type="AlphaFoldDB" id="A0A964DWZ8"/>
<organism evidence="2 3">
    <name type="scientific">Acidisoma silvae</name>
    <dbReference type="NCBI Taxonomy" id="2802396"/>
    <lineage>
        <taxon>Bacteria</taxon>
        <taxon>Pseudomonadati</taxon>
        <taxon>Pseudomonadota</taxon>
        <taxon>Alphaproteobacteria</taxon>
        <taxon>Acetobacterales</taxon>
        <taxon>Acidocellaceae</taxon>
        <taxon>Acidisoma</taxon>
    </lineage>
</organism>
<dbReference type="InterPro" id="IPR008928">
    <property type="entry name" value="6-hairpin_glycosidase_sf"/>
</dbReference>
<dbReference type="RefSeq" id="WP_227319418.1">
    <property type="nucleotide sequence ID" value="NZ_JAESVB010000001.1"/>
</dbReference>
<dbReference type="InterPro" id="IPR012341">
    <property type="entry name" value="6hp_glycosidase-like_sf"/>
</dbReference>
<dbReference type="Pfam" id="PF22422">
    <property type="entry name" value="MGH1-like_GH"/>
    <property type="match status" value="2"/>
</dbReference>
<dbReference type="SUPFAM" id="SSF48208">
    <property type="entry name" value="Six-hairpin glycosidases"/>
    <property type="match status" value="1"/>
</dbReference>
<evidence type="ECO:0000259" key="1">
    <source>
        <dbReference type="Pfam" id="PF22422"/>
    </source>
</evidence>
<dbReference type="Proteomes" id="UP000708298">
    <property type="component" value="Unassembled WGS sequence"/>
</dbReference>
<evidence type="ECO:0000313" key="3">
    <source>
        <dbReference type="Proteomes" id="UP000708298"/>
    </source>
</evidence>
<sequence>MPPSPAALFATAEGKRLVATRTSKSWRAWGPYLSERQWGTVREDYSPNGDSWSYFTHDQARSRAYRWGEDGIAGFGDQNLHWCLGLALWNGQDAILKERLFGLANQEGNHGEDVKELYYYIDALPTHSYMRMLYKYPQAAYPYERLLSENRKRGYDDREFELTDTGIFAENRYFDVFVEYAKAAPDDILMRVTIANRGPDAAPLHVLPQLWARNIWDWTARPDLPEIRRLADDAVSATHPDMPKDMRLDIGQPAQLLFCDNETNRVRIYNEPAAPGPFKDGFHDYVIGGLTDSVRAEGWGTKCAAHHEMTVPAGEERVLRLRFRPADNAAASAFVDFDAIFAARRAEADEFYNAVHGKVTDPELRRVQRQAFAGMLWSKQFYHYDVRAWLMGDPAEPKPPQSRWQGRNADWVHMYNADIVSMPDKWEYPWYASWDLAFHSLPLAKIDPEFAKEQLLLLVGDNYMHPNGQLPAYEYAFGDANPPIHAWATWRVFSIDREMTGIADYTFLKRMLNKLMLNFTWWVNRRDAGGRNIFQGGFLGLDNIGIFDRSSPVPMGGTLSQSDATAWMAMSALNLMRISIEVALVDSSYQDMAIKYFEHFLYIVEAAAKHGGLWDEQDEFFYDRLELGDGQEIPIRARTIVGLIPLFAVEVVRHSDQPRLPEMVARMKWFLEHRPDLAALVSNWETPGYQSVSLLSMLRGHRMKCLLRRMLAEDEFLSPYGVRSVSRAHEKKPYVFAWGGQEFSLPYWPAESHSGLFGGNSNWRGPIWTQMNYLIIDSLRLFHAYYGDEFKVECPVGSGIQLTLADIADELARRVAGLFLADKTGRRAAVGESEQEQTDPHFRDLSLFYEYFDGDTGRGLGASHQTGWTGLVALLIGDIA</sequence>
<dbReference type="InterPro" id="IPR004888">
    <property type="entry name" value="Glycoside_hydrolase_63"/>
</dbReference>
<feature type="domain" description="Mannosylglycerate hydrolase MGH1-like glycoside hydrolase" evidence="1">
    <location>
        <begin position="696"/>
        <end position="866"/>
    </location>
</feature>
<name>A0A964DWZ8_9PROT</name>
<dbReference type="PANTHER" id="PTHR10412:SF10">
    <property type="entry name" value="GLYCOSYL HYDROLASE FAMILY 63 C-TERMINAL DOMAIN-CONTAINING PROTEIN"/>
    <property type="match status" value="1"/>
</dbReference>
<proteinExistence type="predicted"/>
<feature type="domain" description="Mannosylglycerate hydrolase MGH1-like glycoside hydrolase" evidence="1">
    <location>
        <begin position="428"/>
        <end position="531"/>
    </location>
</feature>
<dbReference type="Gene3D" id="1.50.10.10">
    <property type="match status" value="1"/>
</dbReference>
<evidence type="ECO:0000313" key="2">
    <source>
        <dbReference type="EMBL" id="MCB8873735.1"/>
    </source>
</evidence>
<gene>
    <name evidence="2" type="ORF">ASILVAE211_00975</name>
</gene>
<reference evidence="2" key="2">
    <citation type="submission" date="2021-01" db="EMBL/GenBank/DDBJ databases">
        <authorList>
            <person name="Mieszkin S."/>
            <person name="Pouder E."/>
            <person name="Alain K."/>
        </authorList>
    </citation>
    <scope>NUCLEOTIDE SEQUENCE</scope>
    <source>
        <strain evidence="2">HW T2.11</strain>
    </source>
</reference>
<accession>A0A964DWZ8</accession>
<keyword evidence="3" id="KW-1185">Reference proteome</keyword>